<evidence type="ECO:0000313" key="2">
    <source>
        <dbReference type="Proteomes" id="UP001439008"/>
    </source>
</evidence>
<organism evidence="1 2">
    <name type="scientific">Bonamia ostreae</name>
    <dbReference type="NCBI Taxonomy" id="126728"/>
    <lineage>
        <taxon>Eukaryota</taxon>
        <taxon>Sar</taxon>
        <taxon>Rhizaria</taxon>
        <taxon>Endomyxa</taxon>
        <taxon>Ascetosporea</taxon>
        <taxon>Haplosporida</taxon>
        <taxon>Bonamia</taxon>
    </lineage>
</organism>
<proteinExistence type="predicted"/>
<dbReference type="Proteomes" id="UP001439008">
    <property type="component" value="Unassembled WGS sequence"/>
</dbReference>
<accession>A0ABV2ANT5</accession>
<keyword evidence="2" id="KW-1185">Reference proteome</keyword>
<dbReference type="EMBL" id="JBDODL010001255">
    <property type="protein sequence ID" value="MES1921336.1"/>
    <property type="molecule type" value="Genomic_DNA"/>
</dbReference>
<protein>
    <submittedName>
        <fullName evidence="1">Uncharacterized protein</fullName>
    </submittedName>
</protein>
<sequence>MYDIQRGKSINESFPISLDEGIYLVDSSYDYNQIVKIYNKGLINLKFRNYVFKNELVFAVVIFKYQKMPTGTKFVLSGLVRINDKTIFLNLKVHNIFKNKIFCAIVQLQLPSKELADKNTIEIYVNHFDQKEMGLLNVKKTYSEKSVYSLSDEQKKIQHLALIKRKDVRMVSKSVTLIEPFKVF</sequence>
<comment type="caution">
    <text evidence="1">The sequence shown here is derived from an EMBL/GenBank/DDBJ whole genome shotgun (WGS) entry which is preliminary data.</text>
</comment>
<reference evidence="1 2" key="1">
    <citation type="journal article" date="2024" name="BMC Biol.">
        <title>Comparative genomics of Ascetosporea gives new insight into the evolutionary basis for animal parasitism in Rhizaria.</title>
        <authorList>
            <person name="Hiltunen Thoren M."/>
            <person name="Onut-Brannstrom I."/>
            <person name="Alfjorden A."/>
            <person name="Peckova H."/>
            <person name="Swords F."/>
            <person name="Hooper C."/>
            <person name="Holzer A.S."/>
            <person name="Bass D."/>
            <person name="Burki F."/>
        </authorList>
    </citation>
    <scope>NUCLEOTIDE SEQUENCE [LARGE SCALE GENOMIC DNA]</scope>
    <source>
        <strain evidence="1">20-A016</strain>
    </source>
</reference>
<gene>
    <name evidence="1" type="ORF">MHBO_002874</name>
</gene>
<name>A0ABV2ANT5_9EUKA</name>
<evidence type="ECO:0000313" key="1">
    <source>
        <dbReference type="EMBL" id="MES1921336.1"/>
    </source>
</evidence>